<evidence type="ECO:0000313" key="2">
    <source>
        <dbReference type="EMBL" id="KAJ7351062.1"/>
    </source>
</evidence>
<feature type="compositionally biased region" description="Polar residues" evidence="1">
    <location>
        <begin position="57"/>
        <end position="75"/>
    </location>
</feature>
<sequence>MSKKQSSASMKAKLTTELTDEEKAKQEETKKAKEAEKVEAEKKRNAGIAARIAQATKRISSQHQQNDNPHQSNEFQEGDNVHPLSLPAFRTLFFLLHQTTNNLPKDKTKKTHTAMPDASTRRPPASNKPASGRKQIINTHPVNVVSDDELESDEAVITTSCDNADCQALLQENNNLKTEFTRGPGRGDTSNLSVLAETWPD</sequence>
<gene>
    <name evidence="2" type="ORF">OS493_037015</name>
</gene>
<accession>A0A9X0CJ36</accession>
<feature type="compositionally biased region" description="Low complexity" evidence="1">
    <location>
        <begin position="1"/>
        <end position="13"/>
    </location>
</feature>
<feature type="region of interest" description="Disordered" evidence="1">
    <location>
        <begin position="103"/>
        <end position="133"/>
    </location>
</feature>
<keyword evidence="3" id="KW-1185">Reference proteome</keyword>
<evidence type="ECO:0000313" key="3">
    <source>
        <dbReference type="Proteomes" id="UP001163046"/>
    </source>
</evidence>
<feature type="region of interest" description="Disordered" evidence="1">
    <location>
        <begin position="1"/>
        <end position="82"/>
    </location>
</feature>
<protein>
    <submittedName>
        <fullName evidence="2">Uncharacterized protein</fullName>
    </submittedName>
</protein>
<feature type="compositionally biased region" description="Basic and acidic residues" evidence="1">
    <location>
        <begin position="21"/>
        <end position="44"/>
    </location>
</feature>
<reference evidence="2" key="1">
    <citation type="submission" date="2023-01" db="EMBL/GenBank/DDBJ databases">
        <title>Genome assembly of the deep-sea coral Lophelia pertusa.</title>
        <authorList>
            <person name="Herrera S."/>
            <person name="Cordes E."/>
        </authorList>
    </citation>
    <scope>NUCLEOTIDE SEQUENCE</scope>
    <source>
        <strain evidence="2">USNM1676648</strain>
        <tissue evidence="2">Polyp</tissue>
    </source>
</reference>
<evidence type="ECO:0000256" key="1">
    <source>
        <dbReference type="SAM" id="MobiDB-lite"/>
    </source>
</evidence>
<comment type="caution">
    <text evidence="2">The sequence shown here is derived from an EMBL/GenBank/DDBJ whole genome shotgun (WGS) entry which is preliminary data.</text>
</comment>
<dbReference type="Proteomes" id="UP001163046">
    <property type="component" value="Unassembled WGS sequence"/>
</dbReference>
<name>A0A9X0CJ36_9CNID</name>
<dbReference type="AlphaFoldDB" id="A0A9X0CJ36"/>
<organism evidence="2 3">
    <name type="scientific">Desmophyllum pertusum</name>
    <dbReference type="NCBI Taxonomy" id="174260"/>
    <lineage>
        <taxon>Eukaryota</taxon>
        <taxon>Metazoa</taxon>
        <taxon>Cnidaria</taxon>
        <taxon>Anthozoa</taxon>
        <taxon>Hexacorallia</taxon>
        <taxon>Scleractinia</taxon>
        <taxon>Caryophylliina</taxon>
        <taxon>Caryophylliidae</taxon>
        <taxon>Desmophyllum</taxon>
    </lineage>
</organism>
<dbReference type="EMBL" id="MU827367">
    <property type="protein sequence ID" value="KAJ7351062.1"/>
    <property type="molecule type" value="Genomic_DNA"/>
</dbReference>
<proteinExistence type="predicted"/>